<dbReference type="KEGG" id="vpy:HZI73_05495"/>
<reference evidence="3" key="1">
    <citation type="submission" date="2020-07" db="EMBL/GenBank/DDBJ databases">
        <title>Vallitalea pronyensis genome.</title>
        <authorList>
            <person name="Postec A."/>
        </authorList>
    </citation>
    <scope>NUCLEOTIDE SEQUENCE</scope>
    <source>
        <strain evidence="3">FatNI3</strain>
    </source>
</reference>
<protein>
    <submittedName>
        <fullName evidence="3">Bifunctional 3-deoxy-7-phosphoheptulonate synthase/chorismate mutase</fullName>
    </submittedName>
</protein>
<dbReference type="InterPro" id="IPR006218">
    <property type="entry name" value="DAHP1/KDSA"/>
</dbReference>
<gene>
    <name evidence="3" type="ORF">HZI73_05495</name>
</gene>
<dbReference type="Pfam" id="PF01817">
    <property type="entry name" value="CM_2"/>
    <property type="match status" value="1"/>
</dbReference>
<dbReference type="PANTHER" id="PTHR43018">
    <property type="entry name" value="PHOSPHO-2-DEHYDRO-3-DEOXYHEPTONATE ALDOLASE"/>
    <property type="match status" value="1"/>
</dbReference>
<dbReference type="GO" id="GO:0016832">
    <property type="term" value="F:aldehyde-lyase activity"/>
    <property type="evidence" value="ECO:0007669"/>
    <property type="project" value="InterPro"/>
</dbReference>
<dbReference type="SMART" id="SM00830">
    <property type="entry name" value="CM_2"/>
    <property type="match status" value="1"/>
</dbReference>
<keyword evidence="4" id="KW-1185">Reference proteome</keyword>
<organism evidence="3 4">
    <name type="scientific">Vallitalea pronyensis</name>
    <dbReference type="NCBI Taxonomy" id="1348613"/>
    <lineage>
        <taxon>Bacteria</taxon>
        <taxon>Bacillati</taxon>
        <taxon>Bacillota</taxon>
        <taxon>Clostridia</taxon>
        <taxon>Lachnospirales</taxon>
        <taxon>Vallitaleaceae</taxon>
        <taxon>Vallitalea</taxon>
    </lineage>
</organism>
<dbReference type="AlphaFoldDB" id="A0A8J8MHY5"/>
<dbReference type="GO" id="GO:0046417">
    <property type="term" value="P:chorismate metabolic process"/>
    <property type="evidence" value="ECO:0007669"/>
    <property type="project" value="InterPro"/>
</dbReference>
<evidence type="ECO:0000259" key="2">
    <source>
        <dbReference type="PROSITE" id="PS51168"/>
    </source>
</evidence>
<dbReference type="Gene3D" id="1.20.59.10">
    <property type="entry name" value="Chorismate mutase"/>
    <property type="match status" value="1"/>
</dbReference>
<dbReference type="PANTHER" id="PTHR43018:SF1">
    <property type="entry name" value="PROTEIN AROA(G)"/>
    <property type="match status" value="1"/>
</dbReference>
<dbReference type="Proteomes" id="UP000683246">
    <property type="component" value="Chromosome"/>
</dbReference>
<sequence length="349" mass="39049">MEKIQALRQQVDEVNEHILQSLNARAALIKQIRELKDKVSSDYFDPEREEEMLRNIIEKNEGPLSGKMIGDIFNHIFKVNLEFMGISHEKLPLVSDINKVKFCTIKEMFNLEKEGPYIIAGPCAIESLEYAEKIAQLLKGNNIKFIRGGAYKPRTSPYDFQGLGKEGVKILSHVGKKHNLITVSEVVDGSEVESVAKHIDMIQIGARNMQNFELLKRAGASGKPILLKRGMSATIKEFIFAAEYIALQGNKKIILCERGIRTFENKTRNTLDISSIPIIKKETQLPIIVDISHSLGRKDIIQPIAKAALAVGADGLMVEVHPKPELALSDSRQQLDPEEFQELLGALEA</sequence>
<evidence type="ECO:0000256" key="1">
    <source>
        <dbReference type="ARBA" id="ARBA00022679"/>
    </source>
</evidence>
<dbReference type="GO" id="GO:0004106">
    <property type="term" value="F:chorismate mutase activity"/>
    <property type="evidence" value="ECO:0007669"/>
    <property type="project" value="InterPro"/>
</dbReference>
<dbReference type="Gene3D" id="3.20.20.70">
    <property type="entry name" value="Aldolase class I"/>
    <property type="match status" value="1"/>
</dbReference>
<keyword evidence="1" id="KW-0808">Transferase</keyword>
<dbReference type="Pfam" id="PF00793">
    <property type="entry name" value="DAHP_synth_1"/>
    <property type="match status" value="1"/>
</dbReference>
<dbReference type="InterPro" id="IPR036979">
    <property type="entry name" value="CM_dom_sf"/>
</dbReference>
<evidence type="ECO:0000313" key="4">
    <source>
        <dbReference type="Proteomes" id="UP000683246"/>
    </source>
</evidence>
<dbReference type="RefSeq" id="WP_212697252.1">
    <property type="nucleotide sequence ID" value="NZ_CP058649.1"/>
</dbReference>
<dbReference type="InterPro" id="IPR036263">
    <property type="entry name" value="Chorismate_II_sf"/>
</dbReference>
<dbReference type="InterPro" id="IPR013785">
    <property type="entry name" value="Aldolase_TIM"/>
</dbReference>
<evidence type="ECO:0000313" key="3">
    <source>
        <dbReference type="EMBL" id="QUI21781.1"/>
    </source>
</evidence>
<proteinExistence type="predicted"/>
<accession>A0A8J8MHY5</accession>
<dbReference type="SUPFAM" id="SSF48600">
    <property type="entry name" value="Chorismate mutase II"/>
    <property type="match status" value="1"/>
</dbReference>
<dbReference type="InterPro" id="IPR052899">
    <property type="entry name" value="Class-I_DAHP_synthase"/>
</dbReference>
<feature type="domain" description="Chorismate mutase" evidence="2">
    <location>
        <begin position="1"/>
        <end position="88"/>
    </location>
</feature>
<dbReference type="NCBIfam" id="TIGR01361">
    <property type="entry name" value="DAHP_synth_Bsub"/>
    <property type="match status" value="1"/>
</dbReference>
<dbReference type="GO" id="GO:0009073">
    <property type="term" value="P:aromatic amino acid family biosynthetic process"/>
    <property type="evidence" value="ECO:0007669"/>
    <property type="project" value="InterPro"/>
</dbReference>
<name>A0A8J8MHY5_9FIRM</name>
<dbReference type="SUPFAM" id="SSF51569">
    <property type="entry name" value="Aldolase"/>
    <property type="match status" value="1"/>
</dbReference>
<dbReference type="InterPro" id="IPR006268">
    <property type="entry name" value="DAHP_syn_2"/>
</dbReference>
<dbReference type="NCBIfam" id="NF009239">
    <property type="entry name" value="PRK12595.1"/>
    <property type="match status" value="1"/>
</dbReference>
<dbReference type="NCBIfam" id="NF006421">
    <property type="entry name" value="PRK08673.1"/>
    <property type="match status" value="1"/>
</dbReference>
<dbReference type="PROSITE" id="PS51168">
    <property type="entry name" value="CHORISMATE_MUT_2"/>
    <property type="match status" value="1"/>
</dbReference>
<dbReference type="EMBL" id="CP058649">
    <property type="protein sequence ID" value="QUI21781.1"/>
    <property type="molecule type" value="Genomic_DNA"/>
</dbReference>
<dbReference type="GO" id="GO:0016740">
    <property type="term" value="F:transferase activity"/>
    <property type="evidence" value="ECO:0007669"/>
    <property type="project" value="UniProtKB-KW"/>
</dbReference>
<dbReference type="InterPro" id="IPR002701">
    <property type="entry name" value="CM_II_prokaryot"/>
</dbReference>